<dbReference type="Gene3D" id="1.50.10.10">
    <property type="match status" value="1"/>
</dbReference>
<evidence type="ECO:0000256" key="7">
    <source>
        <dbReference type="PIRSR" id="PIRSR601382-3"/>
    </source>
</evidence>
<sequence>MRSYNPSFLRGKSCIAEVATLQVEFLYLSRVTGDGRFAAAGDKVMRCVEAHLPADGLMPMYINPETGEFERSVVTLGARSDSAYEYLLKQWLIVGDGAAREERRWVANMYQRSVRGVLDKLVRTSSPSNLTYVCERGPNGALQHKMDHLVCFVPGMLALWQVVVDHGNATDVAFADETLGVAERLMHTCMEMYRRSATGLAPEIVQFKANHDFVPSTGASHSLLRPEAVESLFVLWRVTRNETYREWGWEIFTAINRHARVEGGGFSGLKDVNKAEKGLNDKMESFFVSETLKYLYLMWADERLLPLDRFVFNTEAHPLSMPGPAG</sequence>
<dbReference type="GO" id="GO:0005975">
    <property type="term" value="P:carbohydrate metabolic process"/>
    <property type="evidence" value="ECO:0007669"/>
    <property type="project" value="InterPro"/>
</dbReference>
<dbReference type="GO" id="GO:0005783">
    <property type="term" value="C:endoplasmic reticulum"/>
    <property type="evidence" value="ECO:0007669"/>
    <property type="project" value="TreeGrafter"/>
</dbReference>
<dbReference type="InterPro" id="IPR012341">
    <property type="entry name" value="6hp_glycosidase-like_sf"/>
</dbReference>
<name>A0A7S1CR87_9STRA</name>
<dbReference type="InterPro" id="IPR001382">
    <property type="entry name" value="Glyco_hydro_47"/>
</dbReference>
<evidence type="ECO:0000256" key="1">
    <source>
        <dbReference type="ARBA" id="ARBA00001913"/>
    </source>
</evidence>
<dbReference type="SUPFAM" id="SSF48225">
    <property type="entry name" value="Seven-hairpin glycosidases"/>
    <property type="match status" value="1"/>
</dbReference>
<keyword evidence="8" id="KW-0326">Glycosidase</keyword>
<evidence type="ECO:0000256" key="4">
    <source>
        <dbReference type="ARBA" id="ARBA00022801"/>
    </source>
</evidence>
<feature type="binding site" evidence="6">
    <location>
        <position position="314"/>
    </location>
    <ligand>
        <name>Ca(2+)</name>
        <dbReference type="ChEBI" id="CHEBI:29108"/>
    </ligand>
</feature>
<evidence type="ECO:0000256" key="8">
    <source>
        <dbReference type="RuleBase" id="RU361193"/>
    </source>
</evidence>
<dbReference type="EMBL" id="HBFS01026120">
    <property type="protein sequence ID" value="CAD8924243.1"/>
    <property type="molecule type" value="Transcribed_RNA"/>
</dbReference>
<dbReference type="AlphaFoldDB" id="A0A7S1CR87"/>
<keyword evidence="6" id="KW-0106">Calcium</keyword>
<comment type="similarity">
    <text evidence="3 8">Belongs to the glycosyl hydrolase 47 family.</text>
</comment>
<evidence type="ECO:0000256" key="2">
    <source>
        <dbReference type="ARBA" id="ARBA00004922"/>
    </source>
</evidence>
<keyword evidence="6" id="KW-0479">Metal-binding</keyword>
<gene>
    <name evidence="9" type="ORF">BSP0115_LOCUS17506</name>
</gene>
<reference evidence="9" key="1">
    <citation type="submission" date="2021-01" db="EMBL/GenBank/DDBJ databases">
        <authorList>
            <person name="Corre E."/>
            <person name="Pelletier E."/>
            <person name="Niang G."/>
            <person name="Scheremetjew M."/>
            <person name="Finn R."/>
            <person name="Kale V."/>
            <person name="Holt S."/>
            <person name="Cochrane G."/>
            <person name="Meng A."/>
            <person name="Brown T."/>
            <person name="Cohen L."/>
        </authorList>
    </citation>
    <scope>NUCLEOTIDE SEQUENCE</scope>
    <source>
        <strain evidence="9">Ms1</strain>
    </source>
</reference>
<evidence type="ECO:0000256" key="5">
    <source>
        <dbReference type="ARBA" id="ARBA00023157"/>
    </source>
</evidence>
<protein>
    <recommendedName>
        <fullName evidence="8">alpha-1,2-Mannosidase</fullName>
        <ecNumber evidence="8">3.2.1.-</ecNumber>
    </recommendedName>
</protein>
<dbReference type="InterPro" id="IPR050749">
    <property type="entry name" value="Glycosyl_Hydrolase_47"/>
</dbReference>
<accession>A0A7S1CR87</accession>
<proteinExistence type="inferred from homology"/>
<comment type="cofactor">
    <cofactor evidence="1 6">
        <name>Ca(2+)</name>
        <dbReference type="ChEBI" id="CHEBI:29108"/>
    </cofactor>
</comment>
<evidence type="ECO:0000313" key="9">
    <source>
        <dbReference type="EMBL" id="CAD8924243.1"/>
    </source>
</evidence>
<dbReference type="GO" id="GO:0005509">
    <property type="term" value="F:calcium ion binding"/>
    <property type="evidence" value="ECO:0007669"/>
    <property type="project" value="InterPro"/>
</dbReference>
<dbReference type="PRINTS" id="PR00747">
    <property type="entry name" value="GLYHDRLASE47"/>
</dbReference>
<dbReference type="GO" id="GO:0016020">
    <property type="term" value="C:membrane"/>
    <property type="evidence" value="ECO:0007669"/>
    <property type="project" value="InterPro"/>
</dbReference>
<dbReference type="EC" id="3.2.1.-" evidence="8"/>
<organism evidence="9">
    <name type="scientific">Bicosoecida sp. CB-2014</name>
    <dbReference type="NCBI Taxonomy" id="1486930"/>
    <lineage>
        <taxon>Eukaryota</taxon>
        <taxon>Sar</taxon>
        <taxon>Stramenopiles</taxon>
        <taxon>Bigyra</taxon>
        <taxon>Opalozoa</taxon>
        <taxon>Bicosoecida</taxon>
    </lineage>
</organism>
<evidence type="ECO:0000256" key="3">
    <source>
        <dbReference type="ARBA" id="ARBA00007658"/>
    </source>
</evidence>
<keyword evidence="4 8" id="KW-0378">Hydrolase</keyword>
<dbReference type="PANTHER" id="PTHR11742">
    <property type="entry name" value="MANNOSYL-OLIGOSACCHARIDE ALPHA-1,2-MANNOSIDASE-RELATED"/>
    <property type="match status" value="1"/>
</dbReference>
<dbReference type="InterPro" id="IPR036026">
    <property type="entry name" value="Seven-hairpin_glycosidases"/>
</dbReference>
<keyword evidence="5 7" id="KW-1015">Disulfide bond</keyword>
<dbReference type="GO" id="GO:0004571">
    <property type="term" value="F:mannosyl-oligosaccharide 1,2-alpha-mannosidase activity"/>
    <property type="evidence" value="ECO:0007669"/>
    <property type="project" value="InterPro"/>
</dbReference>
<comment type="pathway">
    <text evidence="2">Protein modification; protein glycosylation.</text>
</comment>
<dbReference type="Pfam" id="PF01532">
    <property type="entry name" value="Glyco_hydro_47"/>
    <property type="match status" value="1"/>
</dbReference>
<evidence type="ECO:0000256" key="6">
    <source>
        <dbReference type="PIRSR" id="PIRSR601382-2"/>
    </source>
</evidence>
<feature type="disulfide bond" evidence="7">
    <location>
        <begin position="151"/>
        <end position="189"/>
    </location>
</feature>